<evidence type="ECO:0000313" key="10">
    <source>
        <dbReference type="Proteomes" id="UP000652761"/>
    </source>
</evidence>
<dbReference type="EMBL" id="NMUH01008322">
    <property type="protein sequence ID" value="MQM18611.1"/>
    <property type="molecule type" value="Genomic_DNA"/>
</dbReference>
<keyword evidence="10" id="KW-1185">Reference proteome</keyword>
<dbReference type="AlphaFoldDB" id="A0A843XHB8"/>
<comment type="subcellular location">
    <subcellularLocation>
        <location evidence="1">Plastid</location>
        <location evidence="1">Chloroplast</location>
    </subcellularLocation>
</comment>
<keyword evidence="6" id="KW-0809">Transit peptide</keyword>
<evidence type="ECO:0000256" key="2">
    <source>
        <dbReference type="ARBA" id="ARBA00007982"/>
    </source>
</evidence>
<evidence type="ECO:0000256" key="8">
    <source>
        <dbReference type="ARBA" id="ARBA00049891"/>
    </source>
</evidence>
<dbReference type="GO" id="GO:0046423">
    <property type="term" value="F:allene-oxide cyclase activity"/>
    <property type="evidence" value="ECO:0007669"/>
    <property type="project" value="UniProtKB-EC"/>
</dbReference>
<dbReference type="PANTHER" id="PTHR31843:SF11">
    <property type="entry name" value="ALLENE OXIDE CYCLASE 4, CHLOROPLASTIC"/>
    <property type="match status" value="1"/>
</dbReference>
<dbReference type="Gene3D" id="2.40.480.10">
    <property type="entry name" value="Allene oxide cyclase-like"/>
    <property type="match status" value="1"/>
</dbReference>
<organism evidence="9 10">
    <name type="scientific">Colocasia esculenta</name>
    <name type="common">Wild taro</name>
    <name type="synonym">Arum esculentum</name>
    <dbReference type="NCBI Taxonomy" id="4460"/>
    <lineage>
        <taxon>Eukaryota</taxon>
        <taxon>Viridiplantae</taxon>
        <taxon>Streptophyta</taxon>
        <taxon>Embryophyta</taxon>
        <taxon>Tracheophyta</taxon>
        <taxon>Spermatophyta</taxon>
        <taxon>Magnoliopsida</taxon>
        <taxon>Liliopsida</taxon>
        <taxon>Araceae</taxon>
        <taxon>Aroideae</taxon>
        <taxon>Colocasieae</taxon>
        <taxon>Colocasia</taxon>
    </lineage>
</organism>
<dbReference type="GO" id="GO:0009507">
    <property type="term" value="C:chloroplast"/>
    <property type="evidence" value="ECO:0007669"/>
    <property type="project" value="UniProtKB-SubCell"/>
</dbReference>
<comment type="catalytic activity">
    <reaction evidence="8">
        <text>(9Z,13S,15Z)-12,13-epoxyoctadeca-9,11,15-trienoate = (9S,13S,15Z)-12-oxophyto-10,15-dienoate</text>
        <dbReference type="Rhea" id="RHEA:22592"/>
        <dbReference type="ChEBI" id="CHEBI:36438"/>
        <dbReference type="ChEBI" id="CHEBI:57411"/>
        <dbReference type="EC" id="5.3.99.6"/>
    </reaction>
</comment>
<sequence>MKDDPHGSEKHATLHPSLDFVFNSDLLCVPLQLFHENLKKQLGITVGICALNEHVPEKNGDDYTTSTSVTTGTSQCMAPTSPTRTFYLAVTGGFGIFADAHGQAKLQQLVFPFQIFYGVSLKIVEFENFLRRIAE</sequence>
<evidence type="ECO:0000256" key="5">
    <source>
        <dbReference type="ARBA" id="ARBA00022640"/>
    </source>
</evidence>
<keyword evidence="5" id="KW-0934">Plastid</keyword>
<dbReference type="GO" id="GO:0009695">
    <property type="term" value="P:jasmonic acid biosynthetic process"/>
    <property type="evidence" value="ECO:0007669"/>
    <property type="project" value="InterPro"/>
</dbReference>
<dbReference type="InterPro" id="IPR044859">
    <property type="entry name" value="Allene_oxi_cyc_Dirigent"/>
</dbReference>
<reference evidence="9" key="1">
    <citation type="submission" date="2017-07" db="EMBL/GenBank/DDBJ databases">
        <title>Taro Niue Genome Assembly and Annotation.</title>
        <authorList>
            <person name="Atibalentja N."/>
            <person name="Keating K."/>
            <person name="Fields C.J."/>
        </authorList>
    </citation>
    <scope>NUCLEOTIDE SEQUENCE</scope>
    <source>
        <strain evidence="9">Niue_2</strain>
        <tissue evidence="9">Leaf</tissue>
    </source>
</reference>
<dbReference type="PANTHER" id="PTHR31843">
    <property type="entry name" value="ALLENE OXIDE CYCLASE 4, CHLOROPLASTIC"/>
    <property type="match status" value="1"/>
</dbReference>
<gene>
    <name evidence="9" type="ORF">Taro_051605</name>
</gene>
<accession>A0A843XHB8</accession>
<dbReference type="Proteomes" id="UP000652761">
    <property type="component" value="Unassembled WGS sequence"/>
</dbReference>
<dbReference type="InterPro" id="IPR009410">
    <property type="entry name" value="Allene_ox_cyc"/>
</dbReference>
<keyword evidence="7" id="KW-0413">Isomerase</keyword>
<evidence type="ECO:0000313" key="9">
    <source>
        <dbReference type="EMBL" id="MQM18611.1"/>
    </source>
</evidence>
<dbReference type="InterPro" id="IPR034871">
    <property type="entry name" value="Allene_oxi_cyc_sf"/>
</dbReference>
<keyword evidence="4" id="KW-0150">Chloroplast</keyword>
<evidence type="ECO:0000256" key="1">
    <source>
        <dbReference type="ARBA" id="ARBA00004229"/>
    </source>
</evidence>
<protein>
    <recommendedName>
        <fullName evidence="3">allene-oxide cyclase</fullName>
        <ecNumber evidence="3">5.3.99.6</ecNumber>
    </recommendedName>
</protein>
<comment type="similarity">
    <text evidence="2">Belongs to the allene oxide cyclase family.</text>
</comment>
<proteinExistence type="inferred from homology"/>
<evidence type="ECO:0000256" key="4">
    <source>
        <dbReference type="ARBA" id="ARBA00022528"/>
    </source>
</evidence>
<dbReference type="EC" id="5.3.99.6" evidence="3"/>
<dbReference type="Pfam" id="PF06351">
    <property type="entry name" value="Allene_ox_cyc"/>
    <property type="match status" value="1"/>
</dbReference>
<dbReference type="SUPFAM" id="SSF141493">
    <property type="entry name" value="Allene oxide cyclase-like"/>
    <property type="match status" value="1"/>
</dbReference>
<evidence type="ECO:0000256" key="3">
    <source>
        <dbReference type="ARBA" id="ARBA00012209"/>
    </source>
</evidence>
<comment type="caution">
    <text evidence="9">The sequence shown here is derived from an EMBL/GenBank/DDBJ whole genome shotgun (WGS) entry which is preliminary data.</text>
</comment>
<evidence type="ECO:0000256" key="6">
    <source>
        <dbReference type="ARBA" id="ARBA00022946"/>
    </source>
</evidence>
<name>A0A843XHB8_COLES</name>
<evidence type="ECO:0000256" key="7">
    <source>
        <dbReference type="ARBA" id="ARBA00023235"/>
    </source>
</evidence>